<organism evidence="1 2">
    <name type="scientific">Petrolisthes cinctipes</name>
    <name type="common">Flat porcelain crab</name>
    <dbReference type="NCBI Taxonomy" id="88211"/>
    <lineage>
        <taxon>Eukaryota</taxon>
        <taxon>Metazoa</taxon>
        <taxon>Ecdysozoa</taxon>
        <taxon>Arthropoda</taxon>
        <taxon>Crustacea</taxon>
        <taxon>Multicrustacea</taxon>
        <taxon>Malacostraca</taxon>
        <taxon>Eumalacostraca</taxon>
        <taxon>Eucarida</taxon>
        <taxon>Decapoda</taxon>
        <taxon>Pleocyemata</taxon>
        <taxon>Anomura</taxon>
        <taxon>Galatheoidea</taxon>
        <taxon>Porcellanidae</taxon>
        <taxon>Petrolisthes</taxon>
    </lineage>
</organism>
<evidence type="ECO:0000313" key="1">
    <source>
        <dbReference type="EMBL" id="KAK3871207.1"/>
    </source>
</evidence>
<proteinExistence type="predicted"/>
<dbReference type="EMBL" id="JAWQEG010002549">
    <property type="protein sequence ID" value="KAK3871207.1"/>
    <property type="molecule type" value="Genomic_DNA"/>
</dbReference>
<protein>
    <submittedName>
        <fullName evidence="1">Uncharacterized protein</fullName>
    </submittedName>
</protein>
<comment type="caution">
    <text evidence="1">The sequence shown here is derived from an EMBL/GenBank/DDBJ whole genome shotgun (WGS) entry which is preliminary data.</text>
</comment>
<keyword evidence="2" id="KW-1185">Reference proteome</keyword>
<dbReference type="AlphaFoldDB" id="A0AAE1KEX1"/>
<accession>A0AAE1KEX1</accession>
<sequence length="111" mass="12165">MLKSEYIMASCSLSPVSHLIVLFATSLKVSFVCSEAATVALREETSLALLIGLDLPELEATVTSPPSTPPPHAPLFQTEHELRSVDRVVCAEDPELSVFEYHSRVLVERLT</sequence>
<name>A0AAE1KEX1_PETCI</name>
<reference evidence="1" key="1">
    <citation type="submission" date="2023-10" db="EMBL/GenBank/DDBJ databases">
        <title>Genome assemblies of two species of porcelain crab, Petrolisthes cinctipes and Petrolisthes manimaculis (Anomura: Porcellanidae).</title>
        <authorList>
            <person name="Angst P."/>
        </authorList>
    </citation>
    <scope>NUCLEOTIDE SEQUENCE</scope>
    <source>
        <strain evidence="1">PB745_01</strain>
        <tissue evidence="1">Gill</tissue>
    </source>
</reference>
<dbReference type="Proteomes" id="UP001286313">
    <property type="component" value="Unassembled WGS sequence"/>
</dbReference>
<evidence type="ECO:0000313" key="2">
    <source>
        <dbReference type="Proteomes" id="UP001286313"/>
    </source>
</evidence>
<gene>
    <name evidence="1" type="ORF">Pcinc_023632</name>
</gene>